<dbReference type="EMBL" id="QZWG01000014">
    <property type="protein sequence ID" value="RZB67553.1"/>
    <property type="molecule type" value="Genomic_DNA"/>
</dbReference>
<feature type="transmembrane region" description="Helical" evidence="6">
    <location>
        <begin position="134"/>
        <end position="157"/>
    </location>
</feature>
<name>A0A445H1R6_GLYSO</name>
<organism evidence="8 9">
    <name type="scientific">Glycine soja</name>
    <name type="common">Wild soybean</name>
    <dbReference type="NCBI Taxonomy" id="3848"/>
    <lineage>
        <taxon>Eukaryota</taxon>
        <taxon>Viridiplantae</taxon>
        <taxon>Streptophyta</taxon>
        <taxon>Embryophyta</taxon>
        <taxon>Tracheophyta</taxon>
        <taxon>Spermatophyta</taxon>
        <taxon>Magnoliopsida</taxon>
        <taxon>eudicotyledons</taxon>
        <taxon>Gunneridae</taxon>
        <taxon>Pentapetalae</taxon>
        <taxon>rosids</taxon>
        <taxon>fabids</taxon>
        <taxon>Fabales</taxon>
        <taxon>Fabaceae</taxon>
        <taxon>Papilionoideae</taxon>
        <taxon>50 kb inversion clade</taxon>
        <taxon>NPAAA clade</taxon>
        <taxon>indigoferoid/millettioid clade</taxon>
        <taxon>Phaseoleae</taxon>
        <taxon>Glycine</taxon>
        <taxon>Glycine subgen. Soja</taxon>
    </lineage>
</organism>
<sequence>MARYHDPYYYYLWEYFSFPLHLVFFVFILFFVLAFSWYINYESLFEDLLVQVKIFLALVPLLLLLLVHCLSSGASFPIPLPEERESLHRAGGSPWGVALLLLFVLFMMAYQSSFHQRCFSSIHRVLDKDLVADVMLWMNWHGAVVVLVYATALWYLFERVGYNFLSFITKVFANKL</sequence>
<feature type="domain" description="Reticulon" evidence="7">
    <location>
        <begin position="131"/>
        <end position="172"/>
    </location>
</feature>
<reference evidence="8 9" key="1">
    <citation type="submission" date="2018-09" db="EMBL/GenBank/DDBJ databases">
        <title>A high-quality reference genome of wild soybean provides a powerful tool to mine soybean genomes.</title>
        <authorList>
            <person name="Xie M."/>
            <person name="Chung C.Y.L."/>
            <person name="Li M.-W."/>
            <person name="Wong F.-L."/>
            <person name="Chan T.-F."/>
            <person name="Lam H.-M."/>
        </authorList>
    </citation>
    <scope>NUCLEOTIDE SEQUENCE [LARGE SCALE GENOMIC DNA]</scope>
    <source>
        <strain evidence="9">cv. W05</strain>
        <tissue evidence="8">Hypocotyl of etiolated seedlings</tissue>
    </source>
</reference>
<evidence type="ECO:0000256" key="5">
    <source>
        <dbReference type="ARBA" id="ARBA00023136"/>
    </source>
</evidence>
<comment type="caution">
    <text evidence="8">The sequence shown here is derived from an EMBL/GenBank/DDBJ whole genome shotgun (WGS) entry which is preliminary data.</text>
</comment>
<evidence type="ECO:0000256" key="6">
    <source>
        <dbReference type="SAM" id="Phobius"/>
    </source>
</evidence>
<feature type="transmembrane region" description="Helical" evidence="6">
    <location>
        <begin position="20"/>
        <end position="40"/>
    </location>
</feature>
<keyword evidence="4 6" id="KW-1133">Transmembrane helix</keyword>
<feature type="transmembrane region" description="Helical" evidence="6">
    <location>
        <begin position="94"/>
        <end position="113"/>
    </location>
</feature>
<proteinExistence type="predicted"/>
<dbReference type="GO" id="GO:0005789">
    <property type="term" value="C:endoplasmic reticulum membrane"/>
    <property type="evidence" value="ECO:0007669"/>
    <property type="project" value="UniProtKB-SubCell"/>
</dbReference>
<evidence type="ECO:0000256" key="1">
    <source>
        <dbReference type="ARBA" id="ARBA00004477"/>
    </source>
</evidence>
<keyword evidence="2 6" id="KW-0812">Transmembrane</keyword>
<keyword evidence="5 6" id="KW-0472">Membrane</keyword>
<comment type="subcellular location">
    <subcellularLocation>
        <location evidence="1">Endoplasmic reticulum membrane</location>
        <topology evidence="1">Multi-pass membrane protein</topology>
    </subcellularLocation>
</comment>
<dbReference type="AlphaFoldDB" id="A0A445H1R6"/>
<protein>
    <recommendedName>
        <fullName evidence="7">Reticulon domain-containing protein</fullName>
    </recommendedName>
</protein>
<evidence type="ECO:0000256" key="3">
    <source>
        <dbReference type="ARBA" id="ARBA00022824"/>
    </source>
</evidence>
<feature type="transmembrane region" description="Helical" evidence="6">
    <location>
        <begin position="52"/>
        <end position="74"/>
    </location>
</feature>
<evidence type="ECO:0000259" key="7">
    <source>
        <dbReference type="Pfam" id="PF02453"/>
    </source>
</evidence>
<evidence type="ECO:0000313" key="9">
    <source>
        <dbReference type="Proteomes" id="UP000289340"/>
    </source>
</evidence>
<dbReference type="InterPro" id="IPR003388">
    <property type="entry name" value="Reticulon"/>
</dbReference>
<gene>
    <name evidence="8" type="ORF">D0Y65_037757</name>
</gene>
<accession>A0A445H1R6</accession>
<keyword evidence="3" id="KW-0256">Endoplasmic reticulum</keyword>
<evidence type="ECO:0000256" key="4">
    <source>
        <dbReference type="ARBA" id="ARBA00022989"/>
    </source>
</evidence>
<evidence type="ECO:0000313" key="8">
    <source>
        <dbReference type="EMBL" id="RZB67553.1"/>
    </source>
</evidence>
<dbReference type="PANTHER" id="PTHR33306">
    <property type="entry name" value="EXPRESSED PROTEIN-RELATED-RELATED"/>
    <property type="match status" value="1"/>
</dbReference>
<dbReference type="PANTHER" id="PTHR33306:SF24">
    <property type="entry name" value="TRANSMEMBRANE PROTEIN"/>
    <property type="match status" value="1"/>
</dbReference>
<dbReference type="Proteomes" id="UP000289340">
    <property type="component" value="Chromosome 14"/>
</dbReference>
<evidence type="ECO:0000256" key="2">
    <source>
        <dbReference type="ARBA" id="ARBA00022692"/>
    </source>
</evidence>
<keyword evidence="9" id="KW-1185">Reference proteome</keyword>
<dbReference type="Pfam" id="PF02453">
    <property type="entry name" value="Reticulon"/>
    <property type="match status" value="1"/>
</dbReference>